<gene>
    <name evidence="4" type="ORF">SMD31_20715</name>
</gene>
<comment type="caution">
    <text evidence="4">The sequence shown here is derived from an EMBL/GenBank/DDBJ whole genome shotgun (WGS) entry which is preliminary data.</text>
</comment>
<reference evidence="4 5" key="1">
    <citation type="journal article" date="2013" name="Antonie Van Leeuwenhoek">
        <title>Dongia rigui sp. nov., isolated from freshwater of a large wetland in Korea.</title>
        <authorList>
            <person name="Baik K.S."/>
            <person name="Hwang Y.M."/>
            <person name="Choi J.S."/>
            <person name="Kwon J."/>
            <person name="Seong C.N."/>
        </authorList>
    </citation>
    <scope>NUCLEOTIDE SEQUENCE [LARGE SCALE GENOMIC DNA]</scope>
    <source>
        <strain evidence="4 5">04SU4-P</strain>
    </source>
</reference>
<evidence type="ECO:0000313" key="4">
    <source>
        <dbReference type="EMBL" id="MDY0874375.1"/>
    </source>
</evidence>
<comment type="subcellular location">
    <subcellularLocation>
        <location evidence="1">Cell envelope</location>
    </subcellularLocation>
</comment>
<keyword evidence="5" id="KW-1185">Reference proteome</keyword>
<dbReference type="EMBL" id="JAXCLX010000004">
    <property type="protein sequence ID" value="MDY0874375.1"/>
    <property type="molecule type" value="Genomic_DNA"/>
</dbReference>
<dbReference type="Gene3D" id="1.20.1420.20">
    <property type="entry name" value="M75 peptidase, HXXE motif"/>
    <property type="match status" value="1"/>
</dbReference>
<name>A0ABU5E463_9PROT</name>
<keyword evidence="2" id="KW-0732">Signal</keyword>
<evidence type="ECO:0000256" key="2">
    <source>
        <dbReference type="ARBA" id="ARBA00022729"/>
    </source>
</evidence>
<dbReference type="Proteomes" id="UP001271769">
    <property type="component" value="Unassembled WGS sequence"/>
</dbReference>
<dbReference type="InterPro" id="IPR038352">
    <property type="entry name" value="Imelysin_sf"/>
</dbReference>
<dbReference type="RefSeq" id="WP_320502842.1">
    <property type="nucleotide sequence ID" value="NZ_JAXCLX010000004.1"/>
</dbReference>
<sequence length="391" mass="43042">MTTHDRHIAERKRLPRRHALALLGGAGLAALAPRHGFAVSFDFAGFNRRYIAEVIVPRFTRLAATCAAWSERIAPAVHQPSAGKVDMMGRRDDEIWDNWMAAEPFMYLPGPSQKREMELAGWARGPAGLYQDVDALLARSTPEDLSPELVRTSLIGQHSLEVMDHLLLPDGKDAHIMHDFYVAENGPTRTKLLQVLVDHMQSEAAAAGQAWAKIAEMERPAGITPRRMTAQFLGAQINVLGRLLRRELRPVPFALGHGDEVASDARRESGLINALEVVNTSLQSSAGFGALLRDDQSALKASLLSTSATALSLGYEAGGYPGWVLRSGGHFGMCCFCTTDMIEDERKRAEARSEKIRLQFDDLRRAVADLRKLMQTDLAEAISLVPDLKET</sequence>
<dbReference type="InterPro" id="IPR018976">
    <property type="entry name" value="Imelysin-like"/>
</dbReference>
<protein>
    <recommendedName>
        <fullName evidence="3">Imelysin-like domain-containing protein</fullName>
    </recommendedName>
</protein>
<accession>A0ABU5E463</accession>
<dbReference type="Pfam" id="PF09375">
    <property type="entry name" value="Peptidase_M75"/>
    <property type="match status" value="1"/>
</dbReference>
<evidence type="ECO:0000259" key="3">
    <source>
        <dbReference type="Pfam" id="PF09375"/>
    </source>
</evidence>
<evidence type="ECO:0000313" key="5">
    <source>
        <dbReference type="Proteomes" id="UP001271769"/>
    </source>
</evidence>
<organism evidence="4 5">
    <name type="scientific">Dongia rigui</name>
    <dbReference type="NCBI Taxonomy" id="940149"/>
    <lineage>
        <taxon>Bacteria</taxon>
        <taxon>Pseudomonadati</taxon>
        <taxon>Pseudomonadota</taxon>
        <taxon>Alphaproteobacteria</taxon>
        <taxon>Rhodospirillales</taxon>
        <taxon>Dongiaceae</taxon>
        <taxon>Dongia</taxon>
    </lineage>
</organism>
<evidence type="ECO:0000256" key="1">
    <source>
        <dbReference type="ARBA" id="ARBA00004196"/>
    </source>
</evidence>
<feature type="domain" description="Imelysin-like" evidence="3">
    <location>
        <begin position="55"/>
        <end position="286"/>
    </location>
</feature>
<proteinExistence type="predicted"/>